<evidence type="ECO:0000256" key="4">
    <source>
        <dbReference type="SAM" id="MobiDB-lite"/>
    </source>
</evidence>
<dbReference type="PROSITE" id="PS51800">
    <property type="entry name" value="ZF_CHHC_U11_48K"/>
    <property type="match status" value="2"/>
</dbReference>
<organism evidence="6 7">
    <name type="scientific">Aromia moschata</name>
    <dbReference type="NCBI Taxonomy" id="1265417"/>
    <lineage>
        <taxon>Eukaryota</taxon>
        <taxon>Metazoa</taxon>
        <taxon>Ecdysozoa</taxon>
        <taxon>Arthropoda</taxon>
        <taxon>Hexapoda</taxon>
        <taxon>Insecta</taxon>
        <taxon>Pterygota</taxon>
        <taxon>Neoptera</taxon>
        <taxon>Endopterygota</taxon>
        <taxon>Coleoptera</taxon>
        <taxon>Polyphaga</taxon>
        <taxon>Cucujiformia</taxon>
        <taxon>Chrysomeloidea</taxon>
        <taxon>Cerambycidae</taxon>
        <taxon>Cerambycinae</taxon>
        <taxon>Callichromatini</taxon>
        <taxon>Aromia</taxon>
    </lineage>
</organism>
<proteinExistence type="predicted"/>
<gene>
    <name evidence="6" type="ORF">NQ318_004272</name>
</gene>
<feature type="region of interest" description="Disordered" evidence="4">
    <location>
        <begin position="139"/>
        <end position="170"/>
    </location>
</feature>
<accession>A0AAV8XQ49</accession>
<evidence type="ECO:0000313" key="7">
    <source>
        <dbReference type="Proteomes" id="UP001162162"/>
    </source>
</evidence>
<dbReference type="PANTHER" id="PTHR21402:SF5">
    <property type="entry name" value="GAMETOCYTE SPECIFIC FACTOR 1"/>
    <property type="match status" value="1"/>
</dbReference>
<sequence length="211" mass="24930">MEANRDPEEMIICPYNHAHHIRRCRMNTHLVKCKKSYPDTKLVECEFNFNHKIPEPELQYHHENCPDRRRVEYVVYQEEGVDLNKFPVYNIDATAEESWDDFNTPAYRPQEYCERSGVLRHIEVESAAKRKDFRVSERRRLGELNNRKPGASSSSYDQEPGHSRAVTNRRVFPEVPNRVVIEERTPPNVTELLERLQIGKEQTLHSQVSRT</sequence>
<dbReference type="Pfam" id="PF05253">
    <property type="entry name" value="zf-U11-48K"/>
    <property type="match status" value="1"/>
</dbReference>
<protein>
    <recommendedName>
        <fullName evidence="5">CHHC U11-48K-type domain-containing protein</fullName>
    </recommendedName>
</protein>
<dbReference type="AlphaFoldDB" id="A0AAV8XQ49"/>
<dbReference type="EMBL" id="JAPWTK010000386">
    <property type="protein sequence ID" value="KAJ8941152.1"/>
    <property type="molecule type" value="Genomic_DNA"/>
</dbReference>
<feature type="domain" description="CHHC U11-48K-type" evidence="5">
    <location>
        <begin position="42"/>
        <end position="69"/>
    </location>
</feature>
<keyword evidence="2" id="KW-0863">Zinc-finger</keyword>
<evidence type="ECO:0000259" key="5">
    <source>
        <dbReference type="PROSITE" id="PS51800"/>
    </source>
</evidence>
<dbReference type="GO" id="GO:0008270">
    <property type="term" value="F:zinc ion binding"/>
    <property type="evidence" value="ECO:0007669"/>
    <property type="project" value="UniProtKB-KW"/>
</dbReference>
<dbReference type="InterPro" id="IPR022776">
    <property type="entry name" value="TRM13/UPF0224_CHHC_Znf_dom"/>
</dbReference>
<evidence type="ECO:0000256" key="2">
    <source>
        <dbReference type="ARBA" id="ARBA00022771"/>
    </source>
</evidence>
<evidence type="ECO:0000313" key="6">
    <source>
        <dbReference type="EMBL" id="KAJ8941152.1"/>
    </source>
</evidence>
<comment type="caution">
    <text evidence="6">The sequence shown here is derived from an EMBL/GenBank/DDBJ whole genome shotgun (WGS) entry which is preliminary data.</text>
</comment>
<keyword evidence="3" id="KW-0862">Zinc</keyword>
<keyword evidence="7" id="KW-1185">Reference proteome</keyword>
<dbReference type="PANTHER" id="PTHR21402">
    <property type="entry name" value="GAMETOCYTE SPECIFIC FACTOR 1-RELATED"/>
    <property type="match status" value="1"/>
</dbReference>
<reference evidence="6" key="1">
    <citation type="journal article" date="2023" name="Insect Mol. Biol.">
        <title>Genome sequencing provides insights into the evolution of gene families encoding plant cell wall-degrading enzymes in longhorned beetles.</title>
        <authorList>
            <person name="Shin N.R."/>
            <person name="Okamura Y."/>
            <person name="Kirsch R."/>
            <person name="Pauchet Y."/>
        </authorList>
    </citation>
    <scope>NUCLEOTIDE SEQUENCE</scope>
    <source>
        <strain evidence="6">AMC_N1</strain>
    </source>
</reference>
<dbReference type="Proteomes" id="UP001162162">
    <property type="component" value="Unassembled WGS sequence"/>
</dbReference>
<evidence type="ECO:0000256" key="1">
    <source>
        <dbReference type="ARBA" id="ARBA00022723"/>
    </source>
</evidence>
<keyword evidence="1" id="KW-0479">Metal-binding</keyword>
<name>A0AAV8XQ49_9CUCU</name>
<dbReference type="SUPFAM" id="SSF57667">
    <property type="entry name" value="beta-beta-alpha zinc fingers"/>
    <property type="match status" value="1"/>
</dbReference>
<feature type="domain" description="CHHC U11-48K-type" evidence="5">
    <location>
        <begin position="10"/>
        <end position="37"/>
    </location>
</feature>
<dbReference type="InterPro" id="IPR051591">
    <property type="entry name" value="UPF0224_FAM112_RNA_Proc"/>
</dbReference>
<evidence type="ECO:0000256" key="3">
    <source>
        <dbReference type="ARBA" id="ARBA00022833"/>
    </source>
</evidence>
<dbReference type="InterPro" id="IPR036236">
    <property type="entry name" value="Znf_C2H2_sf"/>
</dbReference>